<dbReference type="SUPFAM" id="SSF52540">
    <property type="entry name" value="P-loop containing nucleoside triphosphate hydrolases"/>
    <property type="match status" value="2"/>
</dbReference>
<dbReference type="GO" id="GO:0016887">
    <property type="term" value="F:ATP hydrolysis activity"/>
    <property type="evidence" value="ECO:0007669"/>
    <property type="project" value="InterPro"/>
</dbReference>
<dbReference type="Pfam" id="PF02374">
    <property type="entry name" value="ArsA_ATPase"/>
    <property type="match status" value="2"/>
</dbReference>
<evidence type="ECO:0000313" key="6">
    <source>
        <dbReference type="Proteomes" id="UP000094056"/>
    </source>
</evidence>
<dbReference type="CDD" id="cd02035">
    <property type="entry name" value="ArsA"/>
    <property type="match status" value="2"/>
</dbReference>
<dbReference type="Gene3D" id="3.40.50.300">
    <property type="entry name" value="P-loop containing nucleotide triphosphate hydrolases"/>
    <property type="match status" value="2"/>
</dbReference>
<name>A0A1E3X4N3_9BACT</name>
<gene>
    <name evidence="5" type="ORF">SCARUB_04279</name>
</gene>
<dbReference type="PANTHER" id="PTHR10803">
    <property type="entry name" value="ARSENICAL PUMP-DRIVING ATPASE ARSENITE-TRANSLOCATING ATPASE"/>
    <property type="match status" value="1"/>
</dbReference>
<accession>A0A1E3X4N3</accession>
<dbReference type="GO" id="GO:0071816">
    <property type="term" value="P:tail-anchored membrane protein insertion into ER membrane"/>
    <property type="evidence" value="ECO:0007669"/>
    <property type="project" value="TreeGrafter"/>
</dbReference>
<dbReference type="EC" id="7.3.2.7" evidence="2"/>
<comment type="catalytic activity">
    <reaction evidence="1">
        <text>arsenite(in) + ATP + H2O = arsenite(out) + ADP + phosphate + H(+)</text>
        <dbReference type="Rhea" id="RHEA:11348"/>
        <dbReference type="ChEBI" id="CHEBI:15377"/>
        <dbReference type="ChEBI" id="CHEBI:15378"/>
        <dbReference type="ChEBI" id="CHEBI:29242"/>
        <dbReference type="ChEBI" id="CHEBI:30616"/>
        <dbReference type="ChEBI" id="CHEBI:43474"/>
        <dbReference type="ChEBI" id="CHEBI:456216"/>
        <dbReference type="EC" id="7.3.2.7"/>
    </reaction>
</comment>
<evidence type="ECO:0000259" key="4">
    <source>
        <dbReference type="Pfam" id="PF02374"/>
    </source>
</evidence>
<sequence length="768" mass="87098">MNIETEQKTETLPSFLANNKLQFIMFGGKGGVGKTTSSTSTARFLARKHPDKKILVFSTDPAHSLSDSFAQEVGDDPTLIKGFDNLYSMEMNFQKVYERFVREYEFELVELAERSTYFGITQMSDAAATLSYPTSFEFIVTVLLIELSKFEKFDKVVIDTAPTGHTLKFLELLAGISDQFRAIEDSQSRHRYFTQRLLYGNYVKDSTDKFLDMMKSEVKRLRKILTGLRTEFVTVTIAEEMAIWETRRLLRALRKREYQIPNQNIIVNGLSYSTQCQLCSSRKKEEEHYLDEIAEEFPDHNIIRIPLFPYEIRGEKLDEYNAFIQGRHPFEIEQISLSLPSPSLPGCRETTLRGLPRGSKATLRGLPRGSKATLRGKDRPEIDGSTPSLDSARDGSRDGEPVEPLNINPEHSRRVDRLSDVKMDELLKKEGRYFLIFGGKGGVGKTTSAAATAVHIAGTNPDIKILVFSCDPAHSLSDSFDIPIRNRENLIEGFNNLWALQIDPEKRLLEFKSNYKKKVREAFKPRIKISEGGGVSKTDSATMSPYDKEAVLNLVSMAPLGLDESLALSDVLLRGSQNYDVIIIDTAPTGHLVKLLERPELVLRWFAKTIQGMKHYSGMMSTTFDVTRELLETRKEIMRSLKTLTNSNQTEIVVVTIAEFMGIYEAERLVKELENLKVASRFIIANKILPPGGCTFCERKRKEQSRYIDQMYKKFPSFKVVETPLYPHEVRGVDGLLDFSKHMYSQPLAGVSSSQIPVISKEKIEVRG</sequence>
<dbReference type="NCBIfam" id="TIGR00345">
    <property type="entry name" value="GET3_arsA_TRC40"/>
    <property type="match status" value="2"/>
</dbReference>
<feature type="domain" description="ArsA/GET3 Anion-transporting ATPase-like" evidence="4">
    <location>
        <begin position="434"/>
        <end position="744"/>
    </location>
</feature>
<comment type="caution">
    <text evidence="5">The sequence shown here is derived from an EMBL/GenBank/DDBJ whole genome shotgun (WGS) entry which is preliminary data.</text>
</comment>
<evidence type="ECO:0000256" key="2">
    <source>
        <dbReference type="ARBA" id="ARBA00066752"/>
    </source>
</evidence>
<dbReference type="Proteomes" id="UP000094056">
    <property type="component" value="Unassembled WGS sequence"/>
</dbReference>
<organism evidence="5 6">
    <name type="scientific">Candidatus Scalindua rubra</name>
    <dbReference type="NCBI Taxonomy" id="1872076"/>
    <lineage>
        <taxon>Bacteria</taxon>
        <taxon>Pseudomonadati</taxon>
        <taxon>Planctomycetota</taxon>
        <taxon>Candidatus Brocadiia</taxon>
        <taxon>Candidatus Brocadiales</taxon>
        <taxon>Candidatus Scalinduaceae</taxon>
        <taxon>Candidatus Scalindua</taxon>
    </lineage>
</organism>
<dbReference type="GO" id="GO:0015446">
    <property type="term" value="F:ATPase-coupled arsenite transmembrane transporter activity"/>
    <property type="evidence" value="ECO:0007669"/>
    <property type="project" value="UniProtKB-EC"/>
</dbReference>
<feature type="compositionally biased region" description="Basic and acidic residues" evidence="3">
    <location>
        <begin position="391"/>
        <end position="400"/>
    </location>
</feature>
<reference evidence="5 6" key="1">
    <citation type="submission" date="2016-07" db="EMBL/GenBank/DDBJ databases">
        <title>Draft genome of Scalindua rubra, obtained from a brine-seawater interface in the Red Sea, sheds light on salt adaptation in anammox bacteria.</title>
        <authorList>
            <person name="Speth D.R."/>
            <person name="Lagkouvardos I."/>
            <person name="Wang Y."/>
            <person name="Qian P.-Y."/>
            <person name="Dutilh B.E."/>
            <person name="Jetten M.S."/>
        </authorList>
    </citation>
    <scope>NUCLEOTIDE SEQUENCE [LARGE SCALE GENOMIC DNA]</scope>
    <source>
        <strain evidence="5">BSI-1</strain>
    </source>
</reference>
<evidence type="ECO:0000256" key="3">
    <source>
        <dbReference type="SAM" id="MobiDB-lite"/>
    </source>
</evidence>
<dbReference type="InterPro" id="IPR025723">
    <property type="entry name" value="ArsA/GET3_ATPase-like"/>
</dbReference>
<dbReference type="PATRIC" id="fig|1872076.5.peg.5115"/>
<feature type="domain" description="ArsA/GET3 Anion-transporting ATPase-like" evidence="4">
    <location>
        <begin position="22"/>
        <end position="319"/>
    </location>
</feature>
<dbReference type="EMBL" id="MAYW01000199">
    <property type="protein sequence ID" value="ODS30610.1"/>
    <property type="molecule type" value="Genomic_DNA"/>
</dbReference>
<proteinExistence type="predicted"/>
<dbReference type="PANTHER" id="PTHR10803:SF0">
    <property type="entry name" value="ATPASE GET3B"/>
    <property type="match status" value="1"/>
</dbReference>
<dbReference type="InterPro" id="IPR027417">
    <property type="entry name" value="P-loop_NTPase"/>
</dbReference>
<evidence type="ECO:0000313" key="5">
    <source>
        <dbReference type="EMBL" id="ODS30610.1"/>
    </source>
</evidence>
<dbReference type="InterPro" id="IPR016300">
    <property type="entry name" value="ATPase_ArsA/GET3"/>
</dbReference>
<feature type="region of interest" description="Disordered" evidence="3">
    <location>
        <begin position="351"/>
        <end position="411"/>
    </location>
</feature>
<dbReference type="GO" id="GO:0005524">
    <property type="term" value="F:ATP binding"/>
    <property type="evidence" value="ECO:0007669"/>
    <property type="project" value="InterPro"/>
</dbReference>
<protein>
    <recommendedName>
        <fullName evidence="2">arsenite-transporting ATPase</fullName>
        <ecNumber evidence="2">7.3.2.7</ecNumber>
    </recommendedName>
</protein>
<evidence type="ECO:0000256" key="1">
    <source>
        <dbReference type="ARBA" id="ARBA00052296"/>
    </source>
</evidence>
<dbReference type="AlphaFoldDB" id="A0A1E3X4N3"/>